<reference evidence="1 2" key="1">
    <citation type="submission" date="2016-10" db="EMBL/GenBank/DDBJ databases">
        <authorList>
            <person name="de Groot N.N."/>
        </authorList>
    </citation>
    <scope>NUCLEOTIDE SEQUENCE [LARGE SCALE GENOMIC DNA]</scope>
    <source>
        <strain evidence="1 2">DSM 13305</strain>
    </source>
</reference>
<dbReference type="Proteomes" id="UP000198847">
    <property type="component" value="Unassembled WGS sequence"/>
</dbReference>
<dbReference type="EMBL" id="FODY01000003">
    <property type="protein sequence ID" value="SEO56385.1"/>
    <property type="molecule type" value="Genomic_DNA"/>
</dbReference>
<dbReference type="RefSeq" id="WP_218140588.1">
    <property type="nucleotide sequence ID" value="NZ_FODY01000003.1"/>
</dbReference>
<evidence type="ECO:0000313" key="2">
    <source>
        <dbReference type="Proteomes" id="UP000198847"/>
    </source>
</evidence>
<dbReference type="Gene3D" id="1.20.120.330">
    <property type="entry name" value="Nucleotidyltransferases domain 2"/>
    <property type="match status" value="1"/>
</dbReference>
<accession>A0A1H8QQ83</accession>
<dbReference type="STRING" id="112903.SAMN04490178_10325"/>
<proteinExistence type="predicted"/>
<gene>
    <name evidence="1" type="ORF">SAMN04490178_10325</name>
</gene>
<evidence type="ECO:0000313" key="1">
    <source>
        <dbReference type="EMBL" id="SEO56385.1"/>
    </source>
</evidence>
<dbReference type="AlphaFoldDB" id="A0A1H8QQ83"/>
<protein>
    <recommendedName>
        <fullName evidence="3">HEPN domain-containing protein</fullName>
    </recommendedName>
</protein>
<organism evidence="1 2">
    <name type="scientific">Propionispora vibrioides</name>
    <dbReference type="NCBI Taxonomy" id="112903"/>
    <lineage>
        <taxon>Bacteria</taxon>
        <taxon>Bacillati</taxon>
        <taxon>Bacillota</taxon>
        <taxon>Negativicutes</taxon>
        <taxon>Selenomonadales</taxon>
        <taxon>Sporomusaceae</taxon>
        <taxon>Propionispora</taxon>
    </lineage>
</organism>
<keyword evidence="2" id="KW-1185">Reference proteome</keyword>
<evidence type="ECO:0008006" key="3">
    <source>
        <dbReference type="Google" id="ProtNLM"/>
    </source>
</evidence>
<name>A0A1H8QQ83_9FIRM</name>
<sequence>MMDISEIDVAAFEENYRSSRMYHFRARQFLEEGQHASVVFNVASVALENYLIALCLLYGIEPENHNYICLMEAVEEIDCLVVSPELNQSIRSLDQIFGICSLENYFHGAPELTDMVKVLELCEAVAELFDPIRIGDVRRFAQQQKESCPT</sequence>